<proteinExistence type="inferred from homology"/>
<comment type="caution">
    <text evidence="4">The sequence shown here is derived from an EMBL/GenBank/DDBJ whole genome shotgun (WGS) entry which is preliminary data.</text>
</comment>
<name>A0ABD0YA51_9HEMI</name>
<dbReference type="PANTHER" id="PTHR12925">
    <property type="entry name" value="HIKESHI FAMILY MEMBER"/>
    <property type="match status" value="1"/>
</dbReference>
<dbReference type="Pfam" id="PF21057">
    <property type="entry name" value="Hikeshi-like_C"/>
    <property type="match status" value="1"/>
</dbReference>
<organism evidence="4 5">
    <name type="scientific">Ranatra chinensis</name>
    <dbReference type="NCBI Taxonomy" id="642074"/>
    <lineage>
        <taxon>Eukaryota</taxon>
        <taxon>Metazoa</taxon>
        <taxon>Ecdysozoa</taxon>
        <taxon>Arthropoda</taxon>
        <taxon>Hexapoda</taxon>
        <taxon>Insecta</taxon>
        <taxon>Pterygota</taxon>
        <taxon>Neoptera</taxon>
        <taxon>Paraneoptera</taxon>
        <taxon>Hemiptera</taxon>
        <taxon>Heteroptera</taxon>
        <taxon>Panheteroptera</taxon>
        <taxon>Nepomorpha</taxon>
        <taxon>Nepidae</taxon>
        <taxon>Ranatrinae</taxon>
        <taxon>Ranatra</taxon>
    </lineage>
</organism>
<keyword evidence="5" id="KW-1185">Reference proteome</keyword>
<evidence type="ECO:0000256" key="1">
    <source>
        <dbReference type="ARBA" id="ARBA00006623"/>
    </source>
</evidence>
<dbReference type="EMBL" id="JBFDAA010000011">
    <property type="protein sequence ID" value="KAL1123939.1"/>
    <property type="molecule type" value="Genomic_DNA"/>
</dbReference>
<evidence type="ECO:0008006" key="6">
    <source>
        <dbReference type="Google" id="ProtNLM"/>
    </source>
</evidence>
<dbReference type="Proteomes" id="UP001558652">
    <property type="component" value="Unassembled WGS sequence"/>
</dbReference>
<sequence>MAMFGLLVAGRIVQTDYAMVDEKHFLITIPDADNIHHVAVFLTGTVAFPPGFSGLMLFAVYYSLPDPNAPPNWRLMGFISNEKPSSIFRISGLKIDDPPSSGFLQFAQHKISHVAQIGIAIDTDEVVKQQVSLLESESAKMQCEVVAYTQKMLENFMNYAMSFVVSPNPNESYVPMNVVENWYKNFERRLQISPFFWKQP</sequence>
<dbReference type="Pfam" id="PF05603">
    <property type="entry name" value="Hikeshi-like_N"/>
    <property type="match status" value="1"/>
</dbReference>
<dbReference type="InterPro" id="IPR031318">
    <property type="entry name" value="OPI10"/>
</dbReference>
<feature type="domain" description="Hikeshi-like N-terminal" evidence="2">
    <location>
        <begin position="8"/>
        <end position="136"/>
    </location>
</feature>
<comment type="similarity">
    <text evidence="1">Belongs to the OPI10 family.</text>
</comment>
<evidence type="ECO:0000259" key="3">
    <source>
        <dbReference type="Pfam" id="PF21057"/>
    </source>
</evidence>
<evidence type="ECO:0000259" key="2">
    <source>
        <dbReference type="Pfam" id="PF05603"/>
    </source>
</evidence>
<dbReference type="InterPro" id="IPR008493">
    <property type="entry name" value="Hikeshi-like_N"/>
</dbReference>
<evidence type="ECO:0000313" key="5">
    <source>
        <dbReference type="Proteomes" id="UP001558652"/>
    </source>
</evidence>
<dbReference type="PANTHER" id="PTHR12925:SF0">
    <property type="entry name" value="PROTEIN HIKESHI"/>
    <property type="match status" value="1"/>
</dbReference>
<accession>A0ABD0YA51</accession>
<protein>
    <recommendedName>
        <fullName evidence="6">Hikeshi-like domain-containing protein</fullName>
    </recommendedName>
</protein>
<dbReference type="AlphaFoldDB" id="A0ABD0YA51"/>
<feature type="domain" description="Hikeshi-like C-terminal" evidence="3">
    <location>
        <begin position="146"/>
        <end position="199"/>
    </location>
</feature>
<gene>
    <name evidence="4" type="ORF">AAG570_001709</name>
</gene>
<evidence type="ECO:0000313" key="4">
    <source>
        <dbReference type="EMBL" id="KAL1123939.1"/>
    </source>
</evidence>
<reference evidence="4 5" key="1">
    <citation type="submission" date="2024-07" db="EMBL/GenBank/DDBJ databases">
        <title>Chromosome-level genome assembly of the water stick insect Ranatra chinensis (Heteroptera: Nepidae).</title>
        <authorList>
            <person name="Liu X."/>
        </authorList>
    </citation>
    <scope>NUCLEOTIDE SEQUENCE [LARGE SCALE GENOMIC DNA]</scope>
    <source>
        <strain evidence="4">Cailab_2021Rc</strain>
        <tissue evidence="4">Muscle</tissue>
    </source>
</reference>
<dbReference type="InterPro" id="IPR048364">
    <property type="entry name" value="Hikeshi-like_C"/>
</dbReference>